<keyword evidence="4" id="KW-1185">Reference proteome</keyword>
<keyword evidence="3" id="KW-0560">Oxidoreductase</keyword>
<dbReference type="Pfam" id="PF19051">
    <property type="entry name" value="GFO_IDH_MocA_C2"/>
    <property type="match status" value="1"/>
</dbReference>
<evidence type="ECO:0000259" key="2">
    <source>
        <dbReference type="Pfam" id="PF19051"/>
    </source>
</evidence>
<dbReference type="InterPro" id="IPR006311">
    <property type="entry name" value="TAT_signal"/>
</dbReference>
<evidence type="ECO:0000313" key="3">
    <source>
        <dbReference type="EMBL" id="QDU43965.1"/>
    </source>
</evidence>
<protein>
    <submittedName>
        <fullName evidence="3">Glucose--fructose oxidoreductase</fullName>
        <ecNumber evidence="3">1.1.99.28</ecNumber>
    </submittedName>
</protein>
<dbReference type="InterPro" id="IPR050463">
    <property type="entry name" value="Gfo/Idh/MocA_oxidrdct_glycsds"/>
</dbReference>
<gene>
    <name evidence="3" type="primary">gfo_8</name>
    <name evidence="3" type="ORF">Mal52_24430</name>
</gene>
<dbReference type="InterPro" id="IPR036291">
    <property type="entry name" value="NAD(P)-bd_dom_sf"/>
</dbReference>
<dbReference type="EC" id="1.1.99.28" evidence="3"/>
<dbReference type="SUPFAM" id="SSF55347">
    <property type="entry name" value="Glyceraldehyde-3-phosphate dehydrogenase-like, C-terminal domain"/>
    <property type="match status" value="1"/>
</dbReference>
<dbReference type="RefSeq" id="WP_197534841.1">
    <property type="nucleotide sequence ID" value="NZ_CP036276.1"/>
</dbReference>
<name>A0A517ZNB5_9PLAN</name>
<dbReference type="Proteomes" id="UP000319383">
    <property type="component" value="Chromosome"/>
</dbReference>
<dbReference type="PANTHER" id="PTHR43818:SF5">
    <property type="entry name" value="OXIDOREDUCTASE FAMILY PROTEIN"/>
    <property type="match status" value="1"/>
</dbReference>
<dbReference type="GO" id="GO:0047061">
    <property type="term" value="F:glucose-fructose oxidoreductase activity"/>
    <property type="evidence" value="ECO:0007669"/>
    <property type="project" value="UniProtKB-EC"/>
</dbReference>
<dbReference type="PROSITE" id="PS51318">
    <property type="entry name" value="TAT"/>
    <property type="match status" value="1"/>
</dbReference>
<dbReference type="GO" id="GO:0000166">
    <property type="term" value="F:nucleotide binding"/>
    <property type="evidence" value="ECO:0007669"/>
    <property type="project" value="InterPro"/>
</dbReference>
<proteinExistence type="predicted"/>
<feature type="domain" description="Gfo/Idh/MocA-like oxidoreductase N-terminal" evidence="1">
    <location>
        <begin position="41"/>
        <end position="164"/>
    </location>
</feature>
<dbReference type="PANTHER" id="PTHR43818">
    <property type="entry name" value="BCDNA.GH03377"/>
    <property type="match status" value="1"/>
</dbReference>
<feature type="domain" description="Gfo/Idh/MocA-like oxidoreductase bacterial type C-terminal" evidence="2">
    <location>
        <begin position="208"/>
        <end position="445"/>
    </location>
</feature>
<dbReference type="KEGG" id="sdyn:Mal52_24430"/>
<evidence type="ECO:0000259" key="1">
    <source>
        <dbReference type="Pfam" id="PF01408"/>
    </source>
</evidence>
<dbReference type="Pfam" id="PF01408">
    <property type="entry name" value="GFO_IDH_MocA"/>
    <property type="match status" value="1"/>
</dbReference>
<organism evidence="3 4">
    <name type="scientific">Symmachiella dynata</name>
    <dbReference type="NCBI Taxonomy" id="2527995"/>
    <lineage>
        <taxon>Bacteria</taxon>
        <taxon>Pseudomonadati</taxon>
        <taxon>Planctomycetota</taxon>
        <taxon>Planctomycetia</taxon>
        <taxon>Planctomycetales</taxon>
        <taxon>Planctomycetaceae</taxon>
        <taxon>Symmachiella</taxon>
    </lineage>
</organism>
<sequence>MSATNRRGFLKSSAAVATNAAAAAALLGEAQAAKAPANERLRVGCIGTGGRAQFLITAFAGLAECDVATVCDLDPERLSRGVEVVKIAQGRAPKAETDFLKLIDDPTLDVIVVGTPDHWHAIPTIMACQAGKDVYVEKPDGHNMVEGQRMVQAMRKHGRIVQMGTQARTGEHFQAAIDYIATGALGKVLVAKAWESTRQGSLGHPQDSSPPAGIDYDRWLGPAPKRPFNKMRFHANWRWFFELGAGDLGNDGVHRLDYARWALSTAVEAQGGKPLHMPTKISALGGKWYFDDIQEWPDTLQVNYEYPGEEDGPGKILTYEMRVWTPYNHEGEGEGAVIYGDQGYIVIGNRRWRAYGPKHKLLAEQSGNNDGLSHIQNFVDCVKSRKKPNADLETVGHPSSVLCHAGNIAWRVGRQVHLDPETETFIDDDEANALRTRPEYRKPWELPVV</sequence>
<dbReference type="InterPro" id="IPR043906">
    <property type="entry name" value="Gfo/Idh/MocA_OxRdtase_bact_C"/>
</dbReference>
<reference evidence="3 4" key="1">
    <citation type="submission" date="2019-02" db="EMBL/GenBank/DDBJ databases">
        <title>Deep-cultivation of Planctomycetes and their phenomic and genomic characterization uncovers novel biology.</title>
        <authorList>
            <person name="Wiegand S."/>
            <person name="Jogler M."/>
            <person name="Boedeker C."/>
            <person name="Pinto D."/>
            <person name="Vollmers J."/>
            <person name="Rivas-Marin E."/>
            <person name="Kohn T."/>
            <person name="Peeters S.H."/>
            <person name="Heuer A."/>
            <person name="Rast P."/>
            <person name="Oberbeckmann S."/>
            <person name="Bunk B."/>
            <person name="Jeske O."/>
            <person name="Meyerdierks A."/>
            <person name="Storesund J.E."/>
            <person name="Kallscheuer N."/>
            <person name="Luecker S."/>
            <person name="Lage O.M."/>
            <person name="Pohl T."/>
            <person name="Merkel B.J."/>
            <person name="Hornburger P."/>
            <person name="Mueller R.-W."/>
            <person name="Bruemmer F."/>
            <person name="Labrenz M."/>
            <person name="Spormann A.M."/>
            <person name="Op den Camp H."/>
            <person name="Overmann J."/>
            <person name="Amann R."/>
            <person name="Jetten M.S.M."/>
            <person name="Mascher T."/>
            <person name="Medema M.H."/>
            <person name="Devos D.P."/>
            <person name="Kaster A.-K."/>
            <person name="Ovreas L."/>
            <person name="Rohde M."/>
            <person name="Galperin M.Y."/>
            <person name="Jogler C."/>
        </authorList>
    </citation>
    <scope>NUCLEOTIDE SEQUENCE [LARGE SCALE GENOMIC DNA]</scope>
    <source>
        <strain evidence="3 4">Mal52</strain>
    </source>
</reference>
<dbReference type="SUPFAM" id="SSF51735">
    <property type="entry name" value="NAD(P)-binding Rossmann-fold domains"/>
    <property type="match status" value="1"/>
</dbReference>
<evidence type="ECO:0000313" key="4">
    <source>
        <dbReference type="Proteomes" id="UP000319383"/>
    </source>
</evidence>
<accession>A0A517ZNB5</accession>
<dbReference type="AlphaFoldDB" id="A0A517ZNB5"/>
<dbReference type="InterPro" id="IPR000683">
    <property type="entry name" value="Gfo/Idh/MocA-like_OxRdtase_N"/>
</dbReference>
<dbReference type="Gene3D" id="3.40.50.720">
    <property type="entry name" value="NAD(P)-binding Rossmann-like Domain"/>
    <property type="match status" value="1"/>
</dbReference>
<dbReference type="EMBL" id="CP036276">
    <property type="protein sequence ID" value="QDU43965.1"/>
    <property type="molecule type" value="Genomic_DNA"/>
</dbReference>
<dbReference type="Gene3D" id="3.30.360.10">
    <property type="entry name" value="Dihydrodipicolinate Reductase, domain 2"/>
    <property type="match status" value="1"/>
</dbReference>